<comment type="caution">
    <text evidence="1">The sequence shown here is derived from an EMBL/GenBank/DDBJ whole genome shotgun (WGS) entry which is preliminary data.</text>
</comment>
<evidence type="ECO:0000313" key="1">
    <source>
        <dbReference type="EMBL" id="CAG2256631.1"/>
    </source>
</evidence>
<dbReference type="AlphaFoldDB" id="A0A8S3VFD6"/>
<organism evidence="1 2">
    <name type="scientific">Mytilus edulis</name>
    <name type="common">Blue mussel</name>
    <dbReference type="NCBI Taxonomy" id="6550"/>
    <lineage>
        <taxon>Eukaryota</taxon>
        <taxon>Metazoa</taxon>
        <taxon>Spiralia</taxon>
        <taxon>Lophotrochozoa</taxon>
        <taxon>Mollusca</taxon>
        <taxon>Bivalvia</taxon>
        <taxon>Autobranchia</taxon>
        <taxon>Pteriomorphia</taxon>
        <taxon>Mytilida</taxon>
        <taxon>Mytiloidea</taxon>
        <taxon>Mytilidae</taxon>
        <taxon>Mytilinae</taxon>
        <taxon>Mytilus</taxon>
    </lineage>
</organism>
<sequence>MIITLNRERSLQANHVNDVGKFNGDELHLYSINDESNSVSCSERSQNIKEETQNSISQQSSSDSCKEHEKGFDKFCITHELLLCEDCMKIHAKCTVSKLEVVAQGVKLTPKFTDIEKRIHNLSKYMNDLLPDVEKEIRLISDESSSFPNAIEDSKKDLMHMVEKFEEEVLPNIERHKNKMQSFHNKLSILNVSVKKKEKEILHTSDRELILSLPKIEEDLQRFENQLLLNLREKEIEVIEPIVKLRPLRVGELNFKISYELRECPSRELSLIQEPFSLNKLQRVKDIQVDESFVFEIPTGNKATNITGCTIMLDGIMCFVDSKCSRLILRTADGIFKSFELPSVPLDITAVSKSEVAILHRTSISVLRVNEMQINSFKFKPTGKFRLIAFHKQNLIVCVGMCSFFIINLQGQKIKEINIEETLISCISCWNNKIFYANRDKNNIYSVDLNSGESALVIYVGGIVNSPTCIVSDDSGKFFVAGANNNNIVAISIYRNEFKEVVQSLQNIRYPKTMSYDSTGRQLLICSPIGHSAVYSIN</sequence>
<gene>
    <name evidence="1" type="ORF">MEDL_67933</name>
</gene>
<dbReference type="SUPFAM" id="SSF57845">
    <property type="entry name" value="B-box zinc-binding domain"/>
    <property type="match status" value="1"/>
</dbReference>
<evidence type="ECO:0000313" key="2">
    <source>
        <dbReference type="Proteomes" id="UP000683360"/>
    </source>
</evidence>
<reference evidence="1" key="1">
    <citation type="submission" date="2021-03" db="EMBL/GenBank/DDBJ databases">
        <authorList>
            <person name="Bekaert M."/>
        </authorList>
    </citation>
    <scope>NUCLEOTIDE SEQUENCE</scope>
</reference>
<protein>
    <recommendedName>
        <fullName evidence="3">B box-type domain-containing protein</fullName>
    </recommendedName>
</protein>
<proteinExistence type="predicted"/>
<dbReference type="OrthoDB" id="6097289at2759"/>
<dbReference type="SUPFAM" id="SSF101898">
    <property type="entry name" value="NHL repeat"/>
    <property type="match status" value="1"/>
</dbReference>
<dbReference type="Gene3D" id="2.120.10.30">
    <property type="entry name" value="TolB, C-terminal domain"/>
    <property type="match status" value="1"/>
</dbReference>
<name>A0A8S3VFD6_MYTED</name>
<dbReference type="InterPro" id="IPR011042">
    <property type="entry name" value="6-blade_b-propeller_TolB-like"/>
</dbReference>
<accession>A0A8S3VFD6</accession>
<keyword evidence="2" id="KW-1185">Reference proteome</keyword>
<evidence type="ECO:0008006" key="3">
    <source>
        <dbReference type="Google" id="ProtNLM"/>
    </source>
</evidence>
<dbReference type="Proteomes" id="UP000683360">
    <property type="component" value="Unassembled WGS sequence"/>
</dbReference>
<dbReference type="EMBL" id="CAJPWZ010003308">
    <property type="protein sequence ID" value="CAG2256631.1"/>
    <property type="molecule type" value="Genomic_DNA"/>
</dbReference>